<dbReference type="AlphaFoldDB" id="A0A067QZ62"/>
<keyword evidence="2" id="KW-1185">Reference proteome</keyword>
<evidence type="ECO:0000313" key="1">
    <source>
        <dbReference type="EMBL" id="KDR15840.1"/>
    </source>
</evidence>
<dbReference type="Proteomes" id="UP000027135">
    <property type="component" value="Unassembled WGS sequence"/>
</dbReference>
<organism evidence="1 2">
    <name type="scientific">Zootermopsis nevadensis</name>
    <name type="common">Dampwood termite</name>
    <dbReference type="NCBI Taxonomy" id="136037"/>
    <lineage>
        <taxon>Eukaryota</taxon>
        <taxon>Metazoa</taxon>
        <taxon>Ecdysozoa</taxon>
        <taxon>Arthropoda</taxon>
        <taxon>Hexapoda</taxon>
        <taxon>Insecta</taxon>
        <taxon>Pterygota</taxon>
        <taxon>Neoptera</taxon>
        <taxon>Polyneoptera</taxon>
        <taxon>Dictyoptera</taxon>
        <taxon>Blattodea</taxon>
        <taxon>Blattoidea</taxon>
        <taxon>Termitoidae</taxon>
        <taxon>Termopsidae</taxon>
        <taxon>Zootermopsis</taxon>
    </lineage>
</organism>
<name>A0A067QZ62_ZOONE</name>
<evidence type="ECO:0000313" key="2">
    <source>
        <dbReference type="Proteomes" id="UP000027135"/>
    </source>
</evidence>
<dbReference type="EMBL" id="KK852813">
    <property type="protein sequence ID" value="KDR15840.1"/>
    <property type="molecule type" value="Genomic_DNA"/>
</dbReference>
<sequence length="100" mass="10898">MRITTDTVLVLSNGVMQHEPDYLKTGKRDIKMDLSTVLPFGCQLIDERRQCLTSRATGGNRLGRLAQCQLTCSAGTLLDCRSVRISVLTESLVVSPTVSG</sequence>
<gene>
    <name evidence="1" type="ORF">L798_09550</name>
</gene>
<dbReference type="InParanoid" id="A0A067QZ62"/>
<reference evidence="1 2" key="1">
    <citation type="journal article" date="2014" name="Nat. Commun.">
        <title>Molecular traces of alternative social organization in a termite genome.</title>
        <authorList>
            <person name="Terrapon N."/>
            <person name="Li C."/>
            <person name="Robertson H.M."/>
            <person name="Ji L."/>
            <person name="Meng X."/>
            <person name="Booth W."/>
            <person name="Chen Z."/>
            <person name="Childers C.P."/>
            <person name="Glastad K.M."/>
            <person name="Gokhale K."/>
            <person name="Gowin J."/>
            <person name="Gronenberg W."/>
            <person name="Hermansen R.A."/>
            <person name="Hu H."/>
            <person name="Hunt B.G."/>
            <person name="Huylmans A.K."/>
            <person name="Khalil S.M."/>
            <person name="Mitchell R.D."/>
            <person name="Munoz-Torres M.C."/>
            <person name="Mustard J.A."/>
            <person name="Pan H."/>
            <person name="Reese J.T."/>
            <person name="Scharf M.E."/>
            <person name="Sun F."/>
            <person name="Vogel H."/>
            <person name="Xiao J."/>
            <person name="Yang W."/>
            <person name="Yang Z."/>
            <person name="Yang Z."/>
            <person name="Zhou J."/>
            <person name="Zhu J."/>
            <person name="Brent C.S."/>
            <person name="Elsik C.G."/>
            <person name="Goodisman M.A."/>
            <person name="Liberles D.A."/>
            <person name="Roe R.M."/>
            <person name="Vargo E.L."/>
            <person name="Vilcinskas A."/>
            <person name="Wang J."/>
            <person name="Bornberg-Bauer E."/>
            <person name="Korb J."/>
            <person name="Zhang G."/>
            <person name="Liebig J."/>
        </authorList>
    </citation>
    <scope>NUCLEOTIDE SEQUENCE [LARGE SCALE GENOMIC DNA]</scope>
    <source>
        <tissue evidence="1">Whole organism</tissue>
    </source>
</reference>
<accession>A0A067QZ62</accession>
<proteinExistence type="predicted"/>
<protein>
    <submittedName>
        <fullName evidence="1">Uncharacterized protein</fullName>
    </submittedName>
</protein>